<keyword evidence="1" id="KW-0472">Membrane</keyword>
<dbReference type="EMBL" id="CP040749">
    <property type="protein sequence ID" value="QCX39569.1"/>
    <property type="molecule type" value="Genomic_DNA"/>
</dbReference>
<evidence type="ECO:0000313" key="3">
    <source>
        <dbReference type="Proteomes" id="UP000306229"/>
    </source>
</evidence>
<keyword evidence="1" id="KW-0812">Transmembrane</keyword>
<dbReference type="KEGG" id="fbe:FF125_14380"/>
<dbReference type="AlphaFoldDB" id="A0A5B7TRJ2"/>
<gene>
    <name evidence="2" type="ORF">FF125_14380</name>
</gene>
<accession>A0A5B7TRJ2</accession>
<dbReference type="RefSeq" id="WP_138950419.1">
    <property type="nucleotide sequence ID" value="NZ_CP040749.1"/>
</dbReference>
<keyword evidence="1" id="KW-1133">Transmembrane helix</keyword>
<keyword evidence="3" id="KW-1185">Reference proteome</keyword>
<dbReference type="Proteomes" id="UP000306229">
    <property type="component" value="Chromosome"/>
</dbReference>
<proteinExistence type="predicted"/>
<organism evidence="2 3">
    <name type="scientific">Aureibaculum algae</name>
    <dbReference type="NCBI Taxonomy" id="2584122"/>
    <lineage>
        <taxon>Bacteria</taxon>
        <taxon>Pseudomonadati</taxon>
        <taxon>Bacteroidota</taxon>
        <taxon>Flavobacteriia</taxon>
        <taxon>Flavobacteriales</taxon>
        <taxon>Flavobacteriaceae</taxon>
        <taxon>Aureibaculum</taxon>
    </lineage>
</organism>
<feature type="transmembrane region" description="Helical" evidence="1">
    <location>
        <begin position="66"/>
        <end position="87"/>
    </location>
</feature>
<protein>
    <submittedName>
        <fullName evidence="2">Uncharacterized protein</fullName>
    </submittedName>
</protein>
<name>A0A5B7TRJ2_9FLAO</name>
<dbReference type="OrthoDB" id="762068at2"/>
<feature type="transmembrane region" description="Helical" evidence="1">
    <location>
        <begin position="107"/>
        <end position="127"/>
    </location>
</feature>
<sequence>MIQTEHCDLCEFPKRDLKKGLTCGLTNKKPDFEVSCPDLKFSNSLKEYLPELLNQIVQLEKRKASIYLNLGLFAGIGLLILFGSYPYLIQNFKQTFDPEFSYLNWNYFLSTLLLSFVGIRLILMGFWPFNNYRKELKELQSEKSKINMVLKNYGIKMETLMNLEKK</sequence>
<reference evidence="2 3" key="1">
    <citation type="submission" date="2019-05" db="EMBL/GenBank/DDBJ databases">
        <title>Algicella ahnfeltiae gen. nov., sp. nov., a novel marine bacterium of the family Flavobacteriaceae isolated from a red alga.</title>
        <authorList>
            <person name="Nedashkovskaya O.I."/>
            <person name="Kukhlevskiy A.D."/>
            <person name="Kim S.-G."/>
            <person name="Zhukova N.V."/>
            <person name="Mikhailov V.V."/>
        </authorList>
    </citation>
    <scope>NUCLEOTIDE SEQUENCE [LARGE SCALE GENOMIC DNA]</scope>
    <source>
        <strain evidence="2 3">10Alg115</strain>
    </source>
</reference>
<evidence type="ECO:0000313" key="2">
    <source>
        <dbReference type="EMBL" id="QCX39569.1"/>
    </source>
</evidence>
<evidence type="ECO:0000256" key="1">
    <source>
        <dbReference type="SAM" id="Phobius"/>
    </source>
</evidence>